<evidence type="ECO:0000313" key="6">
    <source>
        <dbReference type="Proteomes" id="UP001152795"/>
    </source>
</evidence>
<evidence type="ECO:0000256" key="4">
    <source>
        <dbReference type="SAM" id="MobiDB-lite"/>
    </source>
</evidence>
<dbReference type="SMART" id="SM00353">
    <property type="entry name" value="HLH"/>
    <property type="match status" value="1"/>
</dbReference>
<protein>
    <submittedName>
        <fullName evidence="5">Helix-loop-helix 1</fullName>
    </submittedName>
</protein>
<dbReference type="Gene3D" id="4.10.280.10">
    <property type="entry name" value="Helix-loop-helix DNA-binding domain"/>
    <property type="match status" value="1"/>
</dbReference>
<reference evidence="5" key="1">
    <citation type="submission" date="2020-04" db="EMBL/GenBank/DDBJ databases">
        <authorList>
            <person name="Alioto T."/>
            <person name="Alioto T."/>
            <person name="Gomez Garrido J."/>
        </authorList>
    </citation>
    <scope>NUCLEOTIDE SEQUENCE</scope>
    <source>
        <strain evidence="5">A484AB</strain>
    </source>
</reference>
<dbReference type="GO" id="GO:0046983">
    <property type="term" value="F:protein dimerization activity"/>
    <property type="evidence" value="ECO:0007669"/>
    <property type="project" value="InterPro"/>
</dbReference>
<keyword evidence="2" id="KW-0238">DNA-binding</keyword>
<dbReference type="OrthoDB" id="10067827at2759"/>
<evidence type="ECO:0000256" key="1">
    <source>
        <dbReference type="ARBA" id="ARBA00023015"/>
    </source>
</evidence>
<dbReference type="SUPFAM" id="SSF47459">
    <property type="entry name" value="HLH, helix-loop-helix DNA-binding domain"/>
    <property type="match status" value="1"/>
</dbReference>
<keyword evidence="3" id="KW-0804">Transcription</keyword>
<keyword evidence="1" id="KW-0805">Transcription regulation</keyword>
<dbReference type="PROSITE" id="PS50888">
    <property type="entry name" value="BHLH"/>
    <property type="match status" value="1"/>
</dbReference>
<feature type="compositionally biased region" description="Polar residues" evidence="4">
    <location>
        <begin position="41"/>
        <end position="57"/>
    </location>
</feature>
<organism evidence="5 6">
    <name type="scientific">Paramuricea clavata</name>
    <name type="common">Red gorgonian</name>
    <name type="synonym">Violescent sea-whip</name>
    <dbReference type="NCBI Taxonomy" id="317549"/>
    <lineage>
        <taxon>Eukaryota</taxon>
        <taxon>Metazoa</taxon>
        <taxon>Cnidaria</taxon>
        <taxon>Anthozoa</taxon>
        <taxon>Octocorallia</taxon>
        <taxon>Malacalcyonacea</taxon>
        <taxon>Plexauridae</taxon>
        <taxon>Paramuricea</taxon>
    </lineage>
</organism>
<dbReference type="PANTHER" id="PTHR13864:SF10">
    <property type="entry name" value="HELIX-LOOP-HELIX PROTEIN 2"/>
    <property type="match status" value="1"/>
</dbReference>
<dbReference type="Proteomes" id="UP001152795">
    <property type="component" value="Unassembled WGS sequence"/>
</dbReference>
<dbReference type="GO" id="GO:0000981">
    <property type="term" value="F:DNA-binding transcription factor activity, RNA polymerase II-specific"/>
    <property type="evidence" value="ECO:0007669"/>
    <property type="project" value="InterPro"/>
</dbReference>
<evidence type="ECO:0000313" key="5">
    <source>
        <dbReference type="EMBL" id="CAB3989543.1"/>
    </source>
</evidence>
<dbReference type="InterPro" id="IPR040238">
    <property type="entry name" value="TAL-like"/>
</dbReference>
<comment type="caution">
    <text evidence="5">The sequence shown here is derived from an EMBL/GenBank/DDBJ whole genome shotgun (WGS) entry which is preliminary data.</text>
</comment>
<evidence type="ECO:0000256" key="3">
    <source>
        <dbReference type="ARBA" id="ARBA00023163"/>
    </source>
</evidence>
<dbReference type="GO" id="GO:0000978">
    <property type="term" value="F:RNA polymerase II cis-regulatory region sequence-specific DNA binding"/>
    <property type="evidence" value="ECO:0007669"/>
    <property type="project" value="TreeGrafter"/>
</dbReference>
<accession>A0A7D9HSL8</accession>
<feature type="compositionally biased region" description="Basic residues" evidence="4">
    <location>
        <begin position="61"/>
        <end position="77"/>
    </location>
</feature>
<dbReference type="InterPro" id="IPR036638">
    <property type="entry name" value="HLH_DNA-bd_sf"/>
</dbReference>
<dbReference type="AlphaFoldDB" id="A0A7D9HSL8"/>
<evidence type="ECO:0000256" key="2">
    <source>
        <dbReference type="ARBA" id="ARBA00023125"/>
    </source>
</evidence>
<dbReference type="PANTHER" id="PTHR13864">
    <property type="entry name" value="T-CELL ACUTE LYMPHOCYTIC LEUKEMIA/STEM CELL LEUKEMIA-RELATED"/>
    <property type="match status" value="1"/>
</dbReference>
<keyword evidence="6" id="KW-1185">Reference proteome</keyword>
<dbReference type="EMBL" id="CACRXK020001506">
    <property type="protein sequence ID" value="CAB3989543.1"/>
    <property type="molecule type" value="Genomic_DNA"/>
</dbReference>
<sequence>MSVTNASGVKVVTDWPPHNLRILPTRNVCCTRTACDRYCSTTSMNQGKTKTSKSATIQQQKRTKKSKHRTKPKKRERTRQDNVNIAFGKLRDVLPTYPADKKLSKCQILRLAVRYITLLNNVLEELGRPSLNNVRQDAC</sequence>
<gene>
    <name evidence="5" type="ORF">PACLA_8A083314</name>
</gene>
<dbReference type="Pfam" id="PF00010">
    <property type="entry name" value="HLH"/>
    <property type="match status" value="1"/>
</dbReference>
<proteinExistence type="predicted"/>
<name>A0A7D9HSL8_PARCT</name>
<feature type="region of interest" description="Disordered" evidence="4">
    <location>
        <begin position="41"/>
        <end position="81"/>
    </location>
</feature>
<dbReference type="InterPro" id="IPR011598">
    <property type="entry name" value="bHLH_dom"/>
</dbReference>